<dbReference type="EMBL" id="JAGKHQ010000002">
    <property type="protein sequence ID" value="KAG7523264.1"/>
    <property type="molecule type" value="Genomic_DNA"/>
</dbReference>
<keyword evidence="2" id="KW-0695">RNA-directed DNA polymerase</keyword>
<gene>
    <name evidence="2" type="ORF">JOB18_042759</name>
</gene>
<reference evidence="2 3" key="1">
    <citation type="journal article" date="2021" name="Sci. Rep.">
        <title>Chromosome anchoring in Senegalese sole (Solea senegalensis) reveals sex-associated markers and genome rearrangements in flatfish.</title>
        <authorList>
            <person name="Guerrero-Cozar I."/>
            <person name="Gomez-Garrido J."/>
            <person name="Berbel C."/>
            <person name="Martinez-Blanch J.F."/>
            <person name="Alioto T."/>
            <person name="Claros M.G."/>
            <person name="Gagnaire P.A."/>
            <person name="Manchado M."/>
        </authorList>
    </citation>
    <scope>NUCLEOTIDE SEQUENCE [LARGE SCALE GENOMIC DNA]</scope>
    <source>
        <strain evidence="2">Sse05_10M</strain>
    </source>
</reference>
<sequence>MLADQILCVERINPDSLVIVLGDFNKGNLTRELPKYRQFIKCPTREENILDHCYTTVRDAYHAVPRAALGHSDHVMVHLIPAYRQKLKLCKPVVRTSKKWTSEAVEDLQACLDSTDWDVFRTATNSLDEYTEAVTSYISFCEDCCVPSCTRVSYNNDKPWFSAKLRRLRLDKEEAFRSGDKDRFKEAKYKFSKAVKEAKRLYSEKLQHQFSANDSASVWKGLRQITNYKPKAPHSFNDQRLANDLNEFYCRFERQRDSPETIPHNTSQLPQLQCFTYTSPTSAGAWASPPMPTLKVPPSTVPPSTSPPTSVLTLSIHERDGLLFIGCFVLHGDVAVWINTGLAGFQLYRADRDTELSGKTKGGGICFYINSGWCNDVTVIQQHCSPDLESLIINCKPFYSPREFASFILVGVYIPPHASVQDAQRMERINPDSLVIVLGDFNKGNLTRELPKYRQFIKCPTREENILDHCYTTVRDAYHAVPRAALGLSDHVMVHLIPAYRQKLKLCKPVVRTSKKWTSEAVEDLQACLDSTDWDVFRTATNSLHEYTEAVTSYISFCEDCCVPSCTRLSYNNDKPWFSAKLRRLRLDKEEAFRSGDKDRLKEAKYKFSKAVKEAKRLYSEKLQHQFSANDSASVWKGSGKGLGRSPTTSLKPPHSFNDQRLANDLNEFYCCFERQRDSPETIPHNTSQHPQLQCFTYTSPTSAGAWASPPMPTLKC</sequence>
<feature type="compositionally biased region" description="Polar residues" evidence="1">
    <location>
        <begin position="646"/>
        <end position="658"/>
    </location>
</feature>
<dbReference type="AlphaFoldDB" id="A0AAV6T1N2"/>
<comment type="caution">
    <text evidence="2">The sequence shown here is derived from an EMBL/GenBank/DDBJ whole genome shotgun (WGS) entry which is preliminary data.</text>
</comment>
<feature type="region of interest" description="Disordered" evidence="1">
    <location>
        <begin position="638"/>
        <end position="658"/>
    </location>
</feature>
<evidence type="ECO:0000313" key="3">
    <source>
        <dbReference type="Proteomes" id="UP000693946"/>
    </source>
</evidence>
<accession>A0AAV6T1N2</accession>
<keyword evidence="2" id="KW-0548">Nucleotidyltransferase</keyword>
<dbReference type="GO" id="GO:0003964">
    <property type="term" value="F:RNA-directed DNA polymerase activity"/>
    <property type="evidence" value="ECO:0007669"/>
    <property type="project" value="UniProtKB-KW"/>
</dbReference>
<organism evidence="2 3">
    <name type="scientific">Solea senegalensis</name>
    <name type="common">Senegalese sole</name>
    <dbReference type="NCBI Taxonomy" id="28829"/>
    <lineage>
        <taxon>Eukaryota</taxon>
        <taxon>Metazoa</taxon>
        <taxon>Chordata</taxon>
        <taxon>Craniata</taxon>
        <taxon>Vertebrata</taxon>
        <taxon>Euteleostomi</taxon>
        <taxon>Actinopterygii</taxon>
        <taxon>Neopterygii</taxon>
        <taxon>Teleostei</taxon>
        <taxon>Neoteleostei</taxon>
        <taxon>Acanthomorphata</taxon>
        <taxon>Carangaria</taxon>
        <taxon>Pleuronectiformes</taxon>
        <taxon>Pleuronectoidei</taxon>
        <taxon>Soleidae</taxon>
        <taxon>Solea</taxon>
    </lineage>
</organism>
<keyword evidence="2" id="KW-0808">Transferase</keyword>
<evidence type="ECO:0000313" key="2">
    <source>
        <dbReference type="EMBL" id="KAG7523264.1"/>
    </source>
</evidence>
<dbReference type="PANTHER" id="PTHR47510">
    <property type="entry name" value="REVERSE TRANSCRIPTASE DOMAIN-CONTAINING PROTEIN"/>
    <property type="match status" value="1"/>
</dbReference>
<evidence type="ECO:0000256" key="1">
    <source>
        <dbReference type="SAM" id="MobiDB-lite"/>
    </source>
</evidence>
<dbReference type="PANTHER" id="PTHR47510:SF3">
    <property type="entry name" value="ENDO_EXONUCLEASE_PHOSPHATASE DOMAIN-CONTAINING PROTEIN"/>
    <property type="match status" value="1"/>
</dbReference>
<protein>
    <submittedName>
        <fullName evidence="2">RNA-directed DNA polymerase from transposon BS</fullName>
    </submittedName>
</protein>
<name>A0AAV6T1N2_SOLSE</name>
<keyword evidence="3" id="KW-1185">Reference proteome</keyword>
<proteinExistence type="predicted"/>
<dbReference type="Proteomes" id="UP000693946">
    <property type="component" value="Linkage Group LG10"/>
</dbReference>